<dbReference type="RefSeq" id="XP_044542481.1">
    <property type="nucleotide sequence ID" value="XM_044688046.1"/>
</dbReference>
<accession>A0AA88G851</accession>
<feature type="domain" description="DUF4116" evidence="1">
    <location>
        <begin position="543"/>
        <end position="576"/>
    </location>
</feature>
<dbReference type="Pfam" id="PF13475">
    <property type="entry name" value="DUF4116"/>
    <property type="match status" value="2"/>
</dbReference>
<evidence type="ECO:0000313" key="3">
    <source>
        <dbReference type="Proteomes" id="UP000816034"/>
    </source>
</evidence>
<proteinExistence type="predicted"/>
<keyword evidence="3" id="KW-1185">Reference proteome</keyword>
<dbReference type="EMBL" id="PYSW02000057">
    <property type="protein sequence ID" value="KAG2373307.1"/>
    <property type="molecule type" value="Genomic_DNA"/>
</dbReference>
<evidence type="ECO:0000313" key="2">
    <source>
        <dbReference type="EMBL" id="KAG2373307.1"/>
    </source>
</evidence>
<evidence type="ECO:0000259" key="1">
    <source>
        <dbReference type="Pfam" id="PF13475"/>
    </source>
</evidence>
<comment type="caution">
    <text evidence="2">The sequence shown here is derived from an EMBL/GenBank/DDBJ whole genome shotgun (WGS) entry which is preliminary data.</text>
</comment>
<dbReference type="AlphaFoldDB" id="A0AA88G851"/>
<dbReference type="GeneID" id="68104750"/>
<gene>
    <name evidence="2" type="ORF">C9374_012296</name>
</gene>
<name>A0AA88G851_NAELO</name>
<organism evidence="2 3">
    <name type="scientific">Naegleria lovaniensis</name>
    <name type="common">Amoeba</name>
    <dbReference type="NCBI Taxonomy" id="51637"/>
    <lineage>
        <taxon>Eukaryota</taxon>
        <taxon>Discoba</taxon>
        <taxon>Heterolobosea</taxon>
        <taxon>Tetramitia</taxon>
        <taxon>Eutetramitia</taxon>
        <taxon>Vahlkampfiidae</taxon>
        <taxon>Naegleria</taxon>
    </lineage>
</organism>
<dbReference type="InterPro" id="IPR025197">
    <property type="entry name" value="DUF4116"/>
</dbReference>
<protein>
    <recommendedName>
        <fullName evidence="1">DUF4116 domain-containing protein</fullName>
    </recommendedName>
</protein>
<dbReference type="Proteomes" id="UP000816034">
    <property type="component" value="Unassembled WGS sequence"/>
</dbReference>
<reference evidence="2 3" key="1">
    <citation type="journal article" date="2018" name="BMC Genomics">
        <title>The genome of Naegleria lovaniensis, the basis for a comparative approach to unravel pathogenicity factors of the human pathogenic amoeba N. fowleri.</title>
        <authorList>
            <person name="Liechti N."/>
            <person name="Schurch N."/>
            <person name="Bruggmann R."/>
            <person name="Wittwer M."/>
        </authorList>
    </citation>
    <scope>NUCLEOTIDE SEQUENCE [LARGE SCALE GENOMIC DNA]</scope>
    <source>
        <strain evidence="2 3">ATCC 30569</strain>
    </source>
</reference>
<sequence>MKRKHFQFFDDEISEKRIYYCPTPSMTNDSSDIYILASNKEDAVKIILLDFHDGTTMMDPLNSERIFHNNNDRMDHQLHQRLKMKFENQSKGYCKWLLAKEKWMKQCKDWDSNQMNIEFMMDRECFMMKCIYNFSLPVPWLIQQVNVSELCQNNQDMIGRVEFWRPFKHDILRFIRNDRFQILKYIPKEILLEWKEELTSMVFKPKYGFIFDFDIDDFEEAKKLLAKRRCGFFQLSKRLQDNEDIIKHAIHYNPVNNIQYVFERMKHDRTFLMNVIRSKPNAFYPIASQLLAHDKEFIFQLLTVSATSIYGTFEERMIQTYVPEIFNFFPKTFQNGLSKHIKRQIFQQFFLKDARWSIVDLDLLKFVVQMLDTLPNVYYQAHKNYQRRLSVKGWFAISLLTHCEKHQILSSSHDQEFVKIIESVMTRMYMDYDPDEFEECISNRVDLPVIMRFAPAYVRKDRNFVLTALKAQGTCVKSIDETFIHDKEVVMAALASEHQCSLYDIPTHFFDDKDCMLTAMEHFNVKHPLLVDAFKRFVERNEKEVIMAGIKKDGRCLQYLSNNCHNDRSLILAAVTHSHDGTALSFVSKELKQDANFILEFVKANPKIAVSRCISNSDIDIILSSEIIIYEYVKRCGIITDKVMNQVFKHCAQDSQVISVKEAIKVLKDLMNQRLEFEYFGCHIPESRLLNEPIRLLSVEEETRAIDLSGAGFCPKEQRYNKWKEFLFDNASWEIFFIDKRYKR</sequence>
<feature type="domain" description="DUF4116" evidence="1">
    <location>
        <begin position="242"/>
        <end position="286"/>
    </location>
</feature>